<dbReference type="AlphaFoldDB" id="A0A1J7HMH9"/>
<protein>
    <submittedName>
        <fullName evidence="2">Uncharacterized protein</fullName>
    </submittedName>
</protein>
<sequence length="57" mass="6555">MLSNDEPLKVDYGAPKSHHSKGLSKKRKNGRKLIAPDIDMTYRLCNSVRFLKTHGDW</sequence>
<evidence type="ECO:0000313" key="3">
    <source>
        <dbReference type="Proteomes" id="UP000188354"/>
    </source>
</evidence>
<name>A0A1J7HMH9_LUPAN</name>
<evidence type="ECO:0000313" key="2">
    <source>
        <dbReference type="EMBL" id="OIW14063.1"/>
    </source>
</evidence>
<feature type="compositionally biased region" description="Basic residues" evidence="1">
    <location>
        <begin position="16"/>
        <end position="30"/>
    </location>
</feature>
<keyword evidence="3" id="KW-1185">Reference proteome</keyword>
<dbReference type="EMBL" id="CM007364">
    <property type="protein sequence ID" value="OIW14063.1"/>
    <property type="molecule type" value="Genomic_DNA"/>
</dbReference>
<reference evidence="2 3" key="1">
    <citation type="journal article" date="2017" name="Plant Biotechnol. J.">
        <title>A comprehensive draft genome sequence for lupin (Lupinus angustifolius), an emerging health food: insights into plant-microbe interactions and legume evolution.</title>
        <authorList>
            <person name="Hane J.K."/>
            <person name="Ming Y."/>
            <person name="Kamphuis L.G."/>
            <person name="Nelson M.N."/>
            <person name="Garg G."/>
            <person name="Atkins C.A."/>
            <person name="Bayer P.E."/>
            <person name="Bravo A."/>
            <person name="Bringans S."/>
            <person name="Cannon S."/>
            <person name="Edwards D."/>
            <person name="Foley R."/>
            <person name="Gao L.L."/>
            <person name="Harrison M.J."/>
            <person name="Huang W."/>
            <person name="Hurgobin B."/>
            <person name="Li S."/>
            <person name="Liu C.W."/>
            <person name="McGrath A."/>
            <person name="Morahan G."/>
            <person name="Murray J."/>
            <person name="Weller J."/>
            <person name="Jian J."/>
            <person name="Singh K.B."/>
        </authorList>
    </citation>
    <scope>NUCLEOTIDE SEQUENCE [LARGE SCALE GENOMIC DNA]</scope>
    <source>
        <strain evidence="3">cv. Tanjil</strain>
        <tissue evidence="2">Whole plant</tissue>
    </source>
</reference>
<organism evidence="2 3">
    <name type="scientific">Lupinus angustifolius</name>
    <name type="common">Narrow-leaved blue lupine</name>
    <dbReference type="NCBI Taxonomy" id="3871"/>
    <lineage>
        <taxon>Eukaryota</taxon>
        <taxon>Viridiplantae</taxon>
        <taxon>Streptophyta</taxon>
        <taxon>Embryophyta</taxon>
        <taxon>Tracheophyta</taxon>
        <taxon>Spermatophyta</taxon>
        <taxon>Magnoliopsida</taxon>
        <taxon>eudicotyledons</taxon>
        <taxon>Gunneridae</taxon>
        <taxon>Pentapetalae</taxon>
        <taxon>rosids</taxon>
        <taxon>fabids</taxon>
        <taxon>Fabales</taxon>
        <taxon>Fabaceae</taxon>
        <taxon>Papilionoideae</taxon>
        <taxon>50 kb inversion clade</taxon>
        <taxon>genistoids sensu lato</taxon>
        <taxon>core genistoids</taxon>
        <taxon>Genisteae</taxon>
        <taxon>Lupinus</taxon>
    </lineage>
</organism>
<gene>
    <name evidence="2" type="ORF">TanjilG_11408</name>
</gene>
<dbReference type="Gramene" id="OIW14063">
    <property type="protein sequence ID" value="OIW14063"/>
    <property type="gene ID" value="TanjilG_11408"/>
</dbReference>
<evidence type="ECO:0000256" key="1">
    <source>
        <dbReference type="SAM" id="MobiDB-lite"/>
    </source>
</evidence>
<proteinExistence type="predicted"/>
<dbReference type="Proteomes" id="UP000188354">
    <property type="component" value="Chromosome LG04"/>
</dbReference>
<accession>A0A1J7HMH9</accession>
<feature type="region of interest" description="Disordered" evidence="1">
    <location>
        <begin position="1"/>
        <end position="30"/>
    </location>
</feature>